<evidence type="ECO:0000313" key="3">
    <source>
        <dbReference type="EMBL" id="KAJ7386391.1"/>
    </source>
</evidence>
<keyword evidence="4" id="KW-1185">Reference proteome</keyword>
<dbReference type="PANTHER" id="PTHR10796:SF130">
    <property type="entry name" value="PATCHED DOMAIN-CONTAINING PROTEIN 3-LIKE PROTEIN"/>
    <property type="match status" value="1"/>
</dbReference>
<evidence type="ECO:0000256" key="2">
    <source>
        <dbReference type="SAM" id="Phobius"/>
    </source>
</evidence>
<name>A0A9W9ZRC7_9CNID</name>
<feature type="transmembrane region" description="Helical" evidence="2">
    <location>
        <begin position="21"/>
        <end position="42"/>
    </location>
</feature>
<keyword evidence="2" id="KW-0812">Transmembrane</keyword>
<dbReference type="OrthoDB" id="6510177at2759"/>
<dbReference type="AlphaFoldDB" id="A0A9W9ZRC7"/>
<dbReference type="EMBL" id="MU825876">
    <property type="protein sequence ID" value="KAJ7386391.1"/>
    <property type="molecule type" value="Genomic_DNA"/>
</dbReference>
<proteinExistence type="predicted"/>
<reference evidence="3" key="1">
    <citation type="submission" date="2023-01" db="EMBL/GenBank/DDBJ databases">
        <title>Genome assembly of the deep-sea coral Lophelia pertusa.</title>
        <authorList>
            <person name="Herrera S."/>
            <person name="Cordes E."/>
        </authorList>
    </citation>
    <scope>NUCLEOTIDE SEQUENCE</scope>
    <source>
        <strain evidence="3">USNM1676648</strain>
        <tissue evidence="3">Polyp</tissue>
    </source>
</reference>
<dbReference type="Proteomes" id="UP001163046">
    <property type="component" value="Unassembled WGS sequence"/>
</dbReference>
<dbReference type="Gene3D" id="1.20.1640.10">
    <property type="entry name" value="Multidrug efflux transporter AcrB transmembrane domain"/>
    <property type="match status" value="1"/>
</dbReference>
<organism evidence="3 4">
    <name type="scientific">Desmophyllum pertusum</name>
    <dbReference type="NCBI Taxonomy" id="174260"/>
    <lineage>
        <taxon>Eukaryota</taxon>
        <taxon>Metazoa</taxon>
        <taxon>Cnidaria</taxon>
        <taxon>Anthozoa</taxon>
        <taxon>Hexacorallia</taxon>
        <taxon>Scleractinia</taxon>
        <taxon>Caryophylliina</taxon>
        <taxon>Caryophylliidae</taxon>
        <taxon>Desmophyllum</taxon>
    </lineage>
</organism>
<keyword evidence="2" id="KW-1133">Transmembrane helix</keyword>
<protein>
    <submittedName>
        <fullName evidence="3">Patched domain-containing protein 3</fullName>
    </submittedName>
</protein>
<feature type="region of interest" description="Disordered" evidence="1">
    <location>
        <begin position="78"/>
        <end position="104"/>
    </location>
</feature>
<sequence>MTISGTRYDRARATLRDIGPAVWNGGLSTFLAIVLLAFSNSYVFKTFFKVFFCVVIYGLFHGLCYLPVLLSAIGPSPYESAQSQDHKGGSRSPVHPAGLPGDNVSYELAMSNGKKTPVKTNRYPAVEDNGNYHIPPTDYEEVDLTNLATSPRENEGFRSSAATGLDKV</sequence>
<evidence type="ECO:0000313" key="4">
    <source>
        <dbReference type="Proteomes" id="UP001163046"/>
    </source>
</evidence>
<accession>A0A9W9ZRC7</accession>
<feature type="region of interest" description="Disordered" evidence="1">
    <location>
        <begin position="149"/>
        <end position="168"/>
    </location>
</feature>
<dbReference type="PANTHER" id="PTHR10796">
    <property type="entry name" value="PATCHED-RELATED"/>
    <property type="match status" value="1"/>
</dbReference>
<gene>
    <name evidence="3" type="primary">PTCHD3_2</name>
    <name evidence="3" type="ORF">OS493_008515</name>
</gene>
<keyword evidence="2" id="KW-0472">Membrane</keyword>
<dbReference type="SUPFAM" id="SSF82866">
    <property type="entry name" value="Multidrug efflux transporter AcrB transmembrane domain"/>
    <property type="match status" value="1"/>
</dbReference>
<dbReference type="GO" id="GO:0016020">
    <property type="term" value="C:membrane"/>
    <property type="evidence" value="ECO:0007669"/>
    <property type="project" value="TreeGrafter"/>
</dbReference>
<dbReference type="InterPro" id="IPR051697">
    <property type="entry name" value="Patched_domain-protein"/>
</dbReference>
<evidence type="ECO:0000256" key="1">
    <source>
        <dbReference type="SAM" id="MobiDB-lite"/>
    </source>
</evidence>
<feature type="transmembrane region" description="Helical" evidence="2">
    <location>
        <begin position="48"/>
        <end position="70"/>
    </location>
</feature>
<comment type="caution">
    <text evidence="3">The sequence shown here is derived from an EMBL/GenBank/DDBJ whole genome shotgun (WGS) entry which is preliminary data.</text>
</comment>